<organism evidence="1 2">
    <name type="scientific">Holotrichia oblita</name>
    <name type="common">Chafer beetle</name>
    <dbReference type="NCBI Taxonomy" id="644536"/>
    <lineage>
        <taxon>Eukaryota</taxon>
        <taxon>Metazoa</taxon>
        <taxon>Ecdysozoa</taxon>
        <taxon>Arthropoda</taxon>
        <taxon>Hexapoda</taxon>
        <taxon>Insecta</taxon>
        <taxon>Pterygota</taxon>
        <taxon>Neoptera</taxon>
        <taxon>Endopterygota</taxon>
        <taxon>Coleoptera</taxon>
        <taxon>Polyphaga</taxon>
        <taxon>Scarabaeiformia</taxon>
        <taxon>Scarabaeidae</taxon>
        <taxon>Melolonthinae</taxon>
        <taxon>Holotrichia</taxon>
    </lineage>
</organism>
<comment type="caution">
    <text evidence="1">The sequence shown here is derived from an EMBL/GenBank/DDBJ whole genome shotgun (WGS) entry which is preliminary data.</text>
</comment>
<keyword evidence="2" id="KW-1185">Reference proteome</keyword>
<dbReference type="Proteomes" id="UP001056778">
    <property type="component" value="Chromosome 3"/>
</dbReference>
<protein>
    <submittedName>
        <fullName evidence="1">Coiled-coil domain-containing protein</fullName>
    </submittedName>
</protein>
<reference evidence="1" key="1">
    <citation type="submission" date="2022-04" db="EMBL/GenBank/DDBJ databases">
        <title>Chromosome-scale genome assembly of Holotrichia oblita Faldermann.</title>
        <authorList>
            <person name="Rongchong L."/>
        </authorList>
    </citation>
    <scope>NUCLEOTIDE SEQUENCE</scope>
    <source>
        <strain evidence="1">81SQS9</strain>
    </source>
</reference>
<evidence type="ECO:0000313" key="1">
    <source>
        <dbReference type="EMBL" id="KAI4464264.1"/>
    </source>
</evidence>
<name>A0ACB9TBV5_HOLOL</name>
<evidence type="ECO:0000313" key="2">
    <source>
        <dbReference type="Proteomes" id="UP001056778"/>
    </source>
</evidence>
<proteinExistence type="predicted"/>
<sequence length="260" mass="30711">MSSTKYRFSFLSKYIHQLETNLQNFTVPALIDVQPPKHEEEEKEEKIDEEDEDETIQKKPVCPDFAPYQPCRPIHEPSMCLWYFMEKDELEDYLSLNGKRKMKDVLEEKIGVKPKGFPRMILMEYMIDVSIFCVNSKFNIQQSGAVLGIYYLTHKYFTDHLYICPEDALNYFKQFLIYHSILFPPTHIKLFTIEECRGILLHFGKLYLRHMPLIRLLTLPNFGFKLVYELEPEPKPEKAGKRDKADKKASGDKKGKKKKK</sequence>
<dbReference type="EMBL" id="CM043017">
    <property type="protein sequence ID" value="KAI4464264.1"/>
    <property type="molecule type" value="Genomic_DNA"/>
</dbReference>
<gene>
    <name evidence="1" type="ORF">MML48_3g00005524</name>
</gene>
<accession>A0ACB9TBV5</accession>